<name>A0AC58SIY6_TOBAC</name>
<protein>
    <submittedName>
        <fullName evidence="2">Secreted RxLR effector protein 161-like</fullName>
    </submittedName>
</protein>
<sequence length="122" mass="13928">MYAMLCTRPDICFDVGMVSIFQPNPGREYWTVVKHIIKYLKRTRDYMLVYHSGDLVPIGYTDSDFQSDRDSRKSISEYVFTLGGGAISWRSIKQSCVADSTMEAKYVAASEQLKRLFGLGTF</sequence>
<organism evidence="1 2">
    <name type="scientific">Nicotiana tabacum</name>
    <name type="common">Common tobacco</name>
    <dbReference type="NCBI Taxonomy" id="4097"/>
    <lineage>
        <taxon>Eukaryota</taxon>
        <taxon>Viridiplantae</taxon>
        <taxon>Streptophyta</taxon>
        <taxon>Embryophyta</taxon>
        <taxon>Tracheophyta</taxon>
        <taxon>Spermatophyta</taxon>
        <taxon>Magnoliopsida</taxon>
        <taxon>eudicotyledons</taxon>
        <taxon>Gunneridae</taxon>
        <taxon>Pentapetalae</taxon>
        <taxon>asterids</taxon>
        <taxon>lamiids</taxon>
        <taxon>Solanales</taxon>
        <taxon>Solanaceae</taxon>
        <taxon>Nicotianoideae</taxon>
        <taxon>Nicotianeae</taxon>
        <taxon>Nicotiana</taxon>
    </lineage>
</organism>
<evidence type="ECO:0000313" key="1">
    <source>
        <dbReference type="Proteomes" id="UP000790787"/>
    </source>
</evidence>
<proteinExistence type="predicted"/>
<keyword evidence="1" id="KW-1185">Reference proteome</keyword>
<dbReference type="RefSeq" id="XP_075084950.1">
    <property type="nucleotide sequence ID" value="XM_075228849.1"/>
</dbReference>
<gene>
    <name evidence="2" type="primary">LOC142168193</name>
</gene>
<reference evidence="2" key="2">
    <citation type="submission" date="2025-08" db="UniProtKB">
        <authorList>
            <consortium name="RefSeq"/>
        </authorList>
    </citation>
    <scope>IDENTIFICATION</scope>
    <source>
        <tissue evidence="2">Leaf</tissue>
    </source>
</reference>
<dbReference type="Proteomes" id="UP000790787">
    <property type="component" value="Chromosome 13"/>
</dbReference>
<accession>A0AC58SIY6</accession>
<reference evidence="1" key="1">
    <citation type="journal article" date="2014" name="Nat. Commun.">
        <title>The tobacco genome sequence and its comparison with those of tomato and potato.</title>
        <authorList>
            <person name="Sierro N."/>
            <person name="Battey J.N."/>
            <person name="Ouadi S."/>
            <person name="Bakaher N."/>
            <person name="Bovet L."/>
            <person name="Willig A."/>
            <person name="Goepfert S."/>
            <person name="Peitsch M.C."/>
            <person name="Ivanov N.V."/>
        </authorList>
    </citation>
    <scope>NUCLEOTIDE SEQUENCE [LARGE SCALE GENOMIC DNA]</scope>
</reference>
<evidence type="ECO:0000313" key="2">
    <source>
        <dbReference type="RefSeq" id="XP_075084950.1"/>
    </source>
</evidence>